<keyword evidence="5 9" id="KW-0067">ATP-binding</keyword>
<protein>
    <recommendedName>
        <fullName evidence="10">Kinesin motor domain-containing protein</fullName>
    </recommendedName>
</protein>
<reference evidence="11 12" key="1">
    <citation type="submission" date="2019-01" db="EMBL/GenBank/DDBJ databases">
        <title>A chromosome-scale genome assembly of the yellow perch, Perca flavescens.</title>
        <authorList>
            <person name="Feron R."/>
            <person name="Morvezen R."/>
            <person name="Bestin A."/>
            <person name="Haffray P."/>
            <person name="Klopp C."/>
            <person name="Zahm M."/>
            <person name="Cabau C."/>
            <person name="Roques C."/>
            <person name="Donnadieu C."/>
            <person name="Bouchez O."/>
            <person name="Christie M."/>
            <person name="Larson W."/>
            <person name="Guiguen Y."/>
        </authorList>
    </citation>
    <scope>NUCLEOTIDE SEQUENCE [LARGE SCALE GENOMIC DNA]</scope>
    <source>
        <strain evidence="11">YP-PL-M2</strain>
        <tissue evidence="11">Blood</tissue>
    </source>
</reference>
<dbReference type="GO" id="GO:0005524">
    <property type="term" value="F:ATP binding"/>
    <property type="evidence" value="ECO:0007669"/>
    <property type="project" value="UniProtKB-UniRule"/>
</dbReference>
<keyword evidence="4 9" id="KW-0547">Nucleotide-binding</keyword>
<organism evidence="11 12">
    <name type="scientific">Perca flavescens</name>
    <name type="common">American yellow perch</name>
    <name type="synonym">Morone flavescens</name>
    <dbReference type="NCBI Taxonomy" id="8167"/>
    <lineage>
        <taxon>Eukaryota</taxon>
        <taxon>Metazoa</taxon>
        <taxon>Chordata</taxon>
        <taxon>Craniata</taxon>
        <taxon>Vertebrata</taxon>
        <taxon>Euteleostomi</taxon>
        <taxon>Actinopterygii</taxon>
        <taxon>Neopterygii</taxon>
        <taxon>Teleostei</taxon>
        <taxon>Neoteleostei</taxon>
        <taxon>Acanthomorphata</taxon>
        <taxon>Eupercaria</taxon>
        <taxon>Perciformes</taxon>
        <taxon>Percoidei</taxon>
        <taxon>Percidae</taxon>
        <taxon>Percinae</taxon>
        <taxon>Perca</taxon>
    </lineage>
</organism>
<dbReference type="Pfam" id="PF00225">
    <property type="entry name" value="Kinesin"/>
    <property type="match status" value="1"/>
</dbReference>
<dbReference type="PANTHER" id="PTHR47970:SF29">
    <property type="entry name" value="KINESIN FAMILY MEMBER 20B"/>
    <property type="match status" value="1"/>
</dbReference>
<dbReference type="PANTHER" id="PTHR47970">
    <property type="entry name" value="KINESIN-LIKE PROTEIN KIF11"/>
    <property type="match status" value="1"/>
</dbReference>
<comment type="similarity">
    <text evidence="9">Belongs to the TRAFAC class myosin-kinesin ATPase superfamily. Kinesin family.</text>
</comment>
<evidence type="ECO:0000256" key="2">
    <source>
        <dbReference type="ARBA" id="ARBA00022490"/>
    </source>
</evidence>
<gene>
    <name evidence="11" type="ORF">EPR50_G00210010</name>
</gene>
<feature type="domain" description="Kinesin motor" evidence="10">
    <location>
        <begin position="42"/>
        <end position="200"/>
    </location>
</feature>
<dbReference type="GO" id="GO:0007018">
    <property type="term" value="P:microtubule-based movement"/>
    <property type="evidence" value="ECO:0007669"/>
    <property type="project" value="InterPro"/>
</dbReference>
<evidence type="ECO:0000256" key="8">
    <source>
        <dbReference type="ARBA" id="ARBA00023212"/>
    </source>
</evidence>
<dbReference type="InterPro" id="IPR001752">
    <property type="entry name" value="Kinesin_motor_dom"/>
</dbReference>
<feature type="binding site" evidence="9">
    <location>
        <begin position="138"/>
        <end position="145"/>
    </location>
    <ligand>
        <name>ATP</name>
        <dbReference type="ChEBI" id="CHEBI:30616"/>
    </ligand>
</feature>
<keyword evidence="12" id="KW-1185">Reference proteome</keyword>
<proteinExistence type="inferred from homology"/>
<dbReference type="GO" id="GO:0072686">
    <property type="term" value="C:mitotic spindle"/>
    <property type="evidence" value="ECO:0007669"/>
    <property type="project" value="TreeGrafter"/>
</dbReference>
<dbReference type="InterPro" id="IPR047149">
    <property type="entry name" value="KIF11-like"/>
</dbReference>
<dbReference type="SUPFAM" id="SSF52540">
    <property type="entry name" value="P-loop containing nucleoside triphosphate hydrolases"/>
    <property type="match status" value="1"/>
</dbReference>
<dbReference type="Proteomes" id="UP000295070">
    <property type="component" value="Chromosome 21"/>
</dbReference>
<comment type="caution">
    <text evidence="11">The sequence shown here is derived from an EMBL/GenBank/DDBJ whole genome shotgun (WGS) entry which is preliminary data.</text>
</comment>
<dbReference type="GO" id="GO:0005876">
    <property type="term" value="C:spindle microtubule"/>
    <property type="evidence" value="ECO:0007669"/>
    <property type="project" value="TreeGrafter"/>
</dbReference>
<dbReference type="PROSITE" id="PS50067">
    <property type="entry name" value="KINESIN_MOTOR_2"/>
    <property type="match status" value="1"/>
</dbReference>
<dbReference type="SMART" id="SM00129">
    <property type="entry name" value="KISc"/>
    <property type="match status" value="1"/>
</dbReference>
<keyword evidence="3" id="KW-0597">Phosphoprotein</keyword>
<dbReference type="GO" id="GO:0051231">
    <property type="term" value="P:spindle elongation"/>
    <property type="evidence" value="ECO:0007669"/>
    <property type="project" value="TreeGrafter"/>
</dbReference>
<name>A0A484C9G6_PERFV</name>
<evidence type="ECO:0000256" key="9">
    <source>
        <dbReference type="PROSITE-ProRule" id="PRU00283"/>
    </source>
</evidence>
<evidence type="ECO:0000313" key="12">
    <source>
        <dbReference type="Proteomes" id="UP000295070"/>
    </source>
</evidence>
<evidence type="ECO:0000256" key="7">
    <source>
        <dbReference type="ARBA" id="ARBA00023175"/>
    </source>
</evidence>
<evidence type="ECO:0000256" key="1">
    <source>
        <dbReference type="ARBA" id="ARBA00004186"/>
    </source>
</evidence>
<keyword evidence="6" id="KW-0175">Coiled coil</keyword>
<dbReference type="GO" id="GO:0005634">
    <property type="term" value="C:nucleus"/>
    <property type="evidence" value="ECO:0007669"/>
    <property type="project" value="TreeGrafter"/>
</dbReference>
<dbReference type="InterPro" id="IPR027417">
    <property type="entry name" value="P-loop_NTPase"/>
</dbReference>
<accession>A0A484C9G6</accession>
<dbReference type="InterPro" id="IPR036961">
    <property type="entry name" value="Kinesin_motor_dom_sf"/>
</dbReference>
<evidence type="ECO:0000313" key="11">
    <source>
        <dbReference type="EMBL" id="TDG97643.1"/>
    </source>
</evidence>
<dbReference type="EMBL" id="SCKG01000021">
    <property type="protein sequence ID" value="TDG97643.1"/>
    <property type="molecule type" value="Genomic_DNA"/>
</dbReference>
<evidence type="ECO:0000256" key="3">
    <source>
        <dbReference type="ARBA" id="ARBA00022553"/>
    </source>
</evidence>
<evidence type="ECO:0000256" key="6">
    <source>
        <dbReference type="ARBA" id="ARBA00023054"/>
    </source>
</evidence>
<evidence type="ECO:0000259" key="10">
    <source>
        <dbReference type="PROSITE" id="PS50067"/>
    </source>
</evidence>
<dbReference type="GO" id="GO:0090307">
    <property type="term" value="P:mitotic spindle assembly"/>
    <property type="evidence" value="ECO:0007669"/>
    <property type="project" value="TreeGrafter"/>
</dbReference>
<comment type="subcellular location">
    <subcellularLocation>
        <location evidence="1">Cytoplasm</location>
        <location evidence="1">Cytoskeleton</location>
        <location evidence="1">Spindle</location>
    </subcellularLocation>
</comment>
<keyword evidence="2" id="KW-0963">Cytoplasm</keyword>
<dbReference type="Gene3D" id="3.40.850.10">
    <property type="entry name" value="Kinesin motor domain"/>
    <property type="match status" value="1"/>
</dbReference>
<dbReference type="GO" id="GO:0008017">
    <property type="term" value="F:microtubule binding"/>
    <property type="evidence" value="ECO:0007669"/>
    <property type="project" value="InterPro"/>
</dbReference>
<sequence length="200" mass="21966">MMESCLGGIPERVGPVVVDDIRRDLLGEFDALPAQDNVQSENLQVFLRVRPFTAAESDNRESQDCVTIEGPDTVVLKAPRSCQSNRQSDKSLPQTAQRFTFTQVFEPEASQRKVFDGSVRDLVRDVLGGGNCLVFTYGVTNAGKTFTFLGPDHDSGLLPRSLSLIFNSIEGRFSTGCAASTERPIWRYRNIRSAAETSAG</sequence>
<keyword evidence="7 9" id="KW-0505">Motor protein</keyword>
<dbReference type="AlphaFoldDB" id="A0A484C9G6"/>
<evidence type="ECO:0000256" key="5">
    <source>
        <dbReference type="ARBA" id="ARBA00022840"/>
    </source>
</evidence>
<dbReference type="GO" id="GO:0008574">
    <property type="term" value="F:plus-end-directed microtubule motor activity"/>
    <property type="evidence" value="ECO:0007669"/>
    <property type="project" value="TreeGrafter"/>
</dbReference>
<keyword evidence="8" id="KW-0206">Cytoskeleton</keyword>
<evidence type="ECO:0000256" key="4">
    <source>
        <dbReference type="ARBA" id="ARBA00022741"/>
    </source>
</evidence>
<dbReference type="STRING" id="8167.A0A484C9G6"/>